<name>A0A9Q1EWW1_SYNKA</name>
<evidence type="ECO:0000313" key="2">
    <source>
        <dbReference type="Proteomes" id="UP001152622"/>
    </source>
</evidence>
<protein>
    <submittedName>
        <fullName evidence="1">Uncharacterized protein</fullName>
    </submittedName>
</protein>
<gene>
    <name evidence="1" type="ORF">SKAU_G00279140</name>
</gene>
<sequence>MLRKIRGPDGKCTDMIADDFWYHRDCMNFYLTRHVHTQEKTKLNIGCMLTKLKELKETSEEAEYEEESDDEVTPDHTIVSSYNTAKRIRMELQDQRKAEKQALKGCKRSQIIFSQWKSADSWK</sequence>
<accession>A0A9Q1EWW1</accession>
<keyword evidence="2" id="KW-1185">Reference proteome</keyword>
<dbReference type="OrthoDB" id="10602188at2759"/>
<proteinExistence type="predicted"/>
<dbReference type="EMBL" id="JAINUF010000011">
    <property type="protein sequence ID" value="KAJ8346513.1"/>
    <property type="molecule type" value="Genomic_DNA"/>
</dbReference>
<dbReference type="Proteomes" id="UP001152622">
    <property type="component" value="Chromosome 11"/>
</dbReference>
<organism evidence="1 2">
    <name type="scientific">Synaphobranchus kaupii</name>
    <name type="common">Kaup's arrowtooth eel</name>
    <dbReference type="NCBI Taxonomy" id="118154"/>
    <lineage>
        <taxon>Eukaryota</taxon>
        <taxon>Metazoa</taxon>
        <taxon>Chordata</taxon>
        <taxon>Craniata</taxon>
        <taxon>Vertebrata</taxon>
        <taxon>Euteleostomi</taxon>
        <taxon>Actinopterygii</taxon>
        <taxon>Neopterygii</taxon>
        <taxon>Teleostei</taxon>
        <taxon>Anguilliformes</taxon>
        <taxon>Synaphobranchidae</taxon>
        <taxon>Synaphobranchus</taxon>
    </lineage>
</organism>
<comment type="caution">
    <text evidence="1">The sequence shown here is derived from an EMBL/GenBank/DDBJ whole genome shotgun (WGS) entry which is preliminary data.</text>
</comment>
<dbReference type="AlphaFoldDB" id="A0A9Q1EWW1"/>
<reference evidence="1" key="1">
    <citation type="journal article" date="2023" name="Science">
        <title>Genome structures resolve the early diversification of teleost fishes.</title>
        <authorList>
            <person name="Parey E."/>
            <person name="Louis A."/>
            <person name="Montfort J."/>
            <person name="Bouchez O."/>
            <person name="Roques C."/>
            <person name="Iampietro C."/>
            <person name="Lluch J."/>
            <person name="Castinel A."/>
            <person name="Donnadieu C."/>
            <person name="Desvignes T."/>
            <person name="Floi Bucao C."/>
            <person name="Jouanno E."/>
            <person name="Wen M."/>
            <person name="Mejri S."/>
            <person name="Dirks R."/>
            <person name="Jansen H."/>
            <person name="Henkel C."/>
            <person name="Chen W.J."/>
            <person name="Zahm M."/>
            <person name="Cabau C."/>
            <person name="Klopp C."/>
            <person name="Thompson A.W."/>
            <person name="Robinson-Rechavi M."/>
            <person name="Braasch I."/>
            <person name="Lecointre G."/>
            <person name="Bobe J."/>
            <person name="Postlethwait J.H."/>
            <person name="Berthelot C."/>
            <person name="Roest Crollius H."/>
            <person name="Guiguen Y."/>
        </authorList>
    </citation>
    <scope>NUCLEOTIDE SEQUENCE</scope>
    <source>
        <strain evidence="1">WJC10195</strain>
    </source>
</reference>
<evidence type="ECO:0000313" key="1">
    <source>
        <dbReference type="EMBL" id="KAJ8346513.1"/>
    </source>
</evidence>